<reference evidence="3 4" key="1">
    <citation type="submission" date="2017-01" db="EMBL/GenBank/DDBJ databases">
        <title>Trade-off between light-utilization and light-protection in marine flavobacteria.</title>
        <authorList>
            <person name="Kumagai Y."/>
            <person name="Yoshizawa S."/>
            <person name="Kogure K."/>
            <person name="Iwasaki W."/>
        </authorList>
    </citation>
    <scope>NUCLEOTIDE SEQUENCE [LARGE SCALE GENOMIC DNA]</scope>
    <source>
        <strain evidence="3 4">KCTC 32109</strain>
    </source>
</reference>
<accession>A0A2S7UDR7</accession>
<evidence type="ECO:0000313" key="3">
    <source>
        <dbReference type="EMBL" id="PQJ33088.1"/>
    </source>
</evidence>
<name>A0A2S7UDR7_9FLAO</name>
<dbReference type="Pfam" id="PF01476">
    <property type="entry name" value="LysM"/>
    <property type="match status" value="3"/>
</dbReference>
<feature type="domain" description="LysM" evidence="2">
    <location>
        <begin position="85"/>
        <end position="129"/>
    </location>
</feature>
<dbReference type="PROSITE" id="PS51782">
    <property type="entry name" value="LYSM"/>
    <property type="match status" value="2"/>
</dbReference>
<dbReference type="CDD" id="cd00118">
    <property type="entry name" value="LysM"/>
    <property type="match status" value="3"/>
</dbReference>
<keyword evidence="4" id="KW-1185">Reference proteome</keyword>
<dbReference type="GO" id="GO:0008932">
    <property type="term" value="F:lytic endotransglycosylase activity"/>
    <property type="evidence" value="ECO:0007669"/>
    <property type="project" value="TreeGrafter"/>
</dbReference>
<feature type="domain" description="LysM" evidence="2">
    <location>
        <begin position="26"/>
        <end position="69"/>
    </location>
</feature>
<dbReference type="SMART" id="SM00257">
    <property type="entry name" value="LysM"/>
    <property type="match status" value="3"/>
</dbReference>
<evidence type="ECO:0000256" key="1">
    <source>
        <dbReference type="SAM" id="SignalP"/>
    </source>
</evidence>
<sequence>MKNIILIVFVFFAFAKANATTLQNYKQHVVQKGETVFSIVGKYKINATELTQLNPDIKSGLKEGSILLIPTSSKVLTQRKIVEYKKHKVRRKETLYGIAKKYEVTELDIKEANKELYSQGLRKGDRIQIPVFEEIEMPVAVQPVEEAVVDQVLSDGEYRVLPKDTKFGIATKYGIKVPVLEELNPDLKDLHPGMIINVPIVKQVVEENSNTNFNAGDSIIKKFVNYEVPAKMTMYSLENLTGISEDSLIVLNPQIKEGLKLGMNIRIPNPNFSVGQLNVMNSKVTGFANLLDSISNYNPQRFAVMLPLSLNKLGDDTSDDELLRKESATRIALDFYSGMTIARDSAQSLGIMVSFDVFDTQKSSSKVNSIIKSNDFNGYAAVVGPLLAKNVVEAAKELKSDGIPVVSPLTNTDVRLYKNLFQARPDQDLLKQKLMNYLVANAEGKNIILVTDAKKPELKNEYLALFPNAKELKPNKDNYIYKQTYVNALDSEKENWIILAVDNEGFITDAISHYSAKAKSHNISMFGYENYDEFDLPHMRLGSLKYTYPSINRDAGSDNSFAKRYYSKYKISPNAYATRGFDVAMDLILRNASAGNLYDSAMNNGSTSQVENKFNYSKKFMAGYYNESVYLLQYQEDLTIKELD</sequence>
<feature type="chain" id="PRO_5015599183" evidence="1">
    <location>
        <begin position="20"/>
        <end position="644"/>
    </location>
</feature>
<dbReference type="PANTHER" id="PTHR33734">
    <property type="entry name" value="LYSM DOMAIN-CONTAINING GPI-ANCHORED PROTEIN 2"/>
    <property type="match status" value="1"/>
</dbReference>
<evidence type="ECO:0000313" key="4">
    <source>
        <dbReference type="Proteomes" id="UP000239747"/>
    </source>
</evidence>
<dbReference type="Gene3D" id="3.10.350.10">
    <property type="entry name" value="LysM domain"/>
    <property type="match status" value="3"/>
</dbReference>
<dbReference type="Proteomes" id="UP000239747">
    <property type="component" value="Unassembled WGS sequence"/>
</dbReference>
<dbReference type="InterPro" id="IPR028082">
    <property type="entry name" value="Peripla_BP_I"/>
</dbReference>
<dbReference type="EMBL" id="MTPW01000001">
    <property type="protein sequence ID" value="PQJ33088.1"/>
    <property type="molecule type" value="Genomic_DNA"/>
</dbReference>
<dbReference type="OrthoDB" id="2149800at2"/>
<dbReference type="InterPro" id="IPR036779">
    <property type="entry name" value="LysM_dom_sf"/>
</dbReference>
<protein>
    <submittedName>
        <fullName evidence="3">Peptidoglycan-binding protein</fullName>
    </submittedName>
</protein>
<dbReference type="AlphaFoldDB" id="A0A2S7UDR7"/>
<dbReference type="PANTHER" id="PTHR33734:SF22">
    <property type="entry name" value="MEMBRANE-BOUND LYTIC MUREIN TRANSGLYCOSYLASE D"/>
    <property type="match status" value="1"/>
</dbReference>
<dbReference type="SUPFAM" id="SSF53822">
    <property type="entry name" value="Periplasmic binding protein-like I"/>
    <property type="match status" value="1"/>
</dbReference>
<gene>
    <name evidence="3" type="ORF">BST92_14680</name>
</gene>
<dbReference type="InterPro" id="IPR018392">
    <property type="entry name" value="LysM"/>
</dbReference>
<keyword evidence="1" id="KW-0732">Signal</keyword>
<organism evidence="3 4">
    <name type="scientific">Nonlabens arenilitoris</name>
    <dbReference type="NCBI Taxonomy" id="1217969"/>
    <lineage>
        <taxon>Bacteria</taxon>
        <taxon>Pseudomonadati</taxon>
        <taxon>Bacteroidota</taxon>
        <taxon>Flavobacteriia</taxon>
        <taxon>Flavobacteriales</taxon>
        <taxon>Flavobacteriaceae</taxon>
        <taxon>Nonlabens</taxon>
    </lineage>
</organism>
<dbReference type="RefSeq" id="WP_105072143.1">
    <property type="nucleotide sequence ID" value="NZ_MTPW01000001.1"/>
</dbReference>
<evidence type="ECO:0000259" key="2">
    <source>
        <dbReference type="PROSITE" id="PS51782"/>
    </source>
</evidence>
<dbReference type="SUPFAM" id="SSF54106">
    <property type="entry name" value="LysM domain"/>
    <property type="match status" value="3"/>
</dbReference>
<dbReference type="Gene3D" id="3.40.50.2300">
    <property type="match status" value="2"/>
</dbReference>
<proteinExistence type="predicted"/>
<comment type="caution">
    <text evidence="3">The sequence shown here is derived from an EMBL/GenBank/DDBJ whole genome shotgun (WGS) entry which is preliminary data.</text>
</comment>
<feature type="signal peptide" evidence="1">
    <location>
        <begin position="1"/>
        <end position="19"/>
    </location>
</feature>